<dbReference type="RefSeq" id="WP_146194099.1">
    <property type="nucleotide sequence ID" value="NZ_QFRJ01000001.1"/>
</dbReference>
<gene>
    <name evidence="1" type="ORF">DIT68_02680</name>
</gene>
<evidence type="ECO:0000313" key="2">
    <source>
        <dbReference type="Proteomes" id="UP000245370"/>
    </source>
</evidence>
<proteinExistence type="predicted"/>
<name>A0A2U2XHB9_9FLAO</name>
<accession>A0A2U2XHB9</accession>
<comment type="caution">
    <text evidence="1">The sequence shown here is derived from an EMBL/GenBank/DDBJ whole genome shotgun (WGS) entry which is preliminary data.</text>
</comment>
<dbReference type="OrthoDB" id="1466698at2"/>
<sequence>MKNISILLIFTALISNYYAQVNPNLVHIPHEVFVNDGITSFDKILSQDETIEEKVKILHSYNELGHDLTIQTNSFEEYWSRYKSLWFYITLKQGEQPFLLFKGLKNDLDEREYVEIFNIEKQRNQRSLFSDVGRLLAYKLHPKTNEVILYIHKYPCCKSASHNVYRIRKVQDNLKVSDRFFVGRDSGDMVGPFFPEKVSFSDKYHTLDEKTALRWSPAVVSENAFEDWTESNLMVHYEKGAVYQILHEKNNWQFVVFFNGIAEEQSMVLNYTNFKNKGVYGWIQVVNTTKHL</sequence>
<reference evidence="1 2" key="2">
    <citation type="submission" date="2018-05" db="EMBL/GenBank/DDBJ databases">
        <authorList>
            <person name="Lanie J.A."/>
            <person name="Ng W.-L."/>
            <person name="Kazmierczak K.M."/>
            <person name="Andrzejewski T.M."/>
            <person name="Davidsen T.M."/>
            <person name="Wayne K.J."/>
            <person name="Tettelin H."/>
            <person name="Glass J.I."/>
            <person name="Rusch D."/>
            <person name="Podicherti R."/>
            <person name="Tsui H.-C.T."/>
            <person name="Winkler M.E."/>
        </authorList>
    </citation>
    <scope>NUCLEOTIDE SEQUENCE [LARGE SCALE GENOMIC DNA]</scope>
    <source>
        <strain evidence="1 2">C305</strain>
    </source>
</reference>
<dbReference type="AlphaFoldDB" id="A0A2U2XHB9"/>
<reference evidence="1 2" key="1">
    <citation type="submission" date="2018-05" db="EMBL/GenBank/DDBJ databases">
        <title>Brumimicrobium oceani sp. nov., isolated from coastal sediment.</title>
        <authorList>
            <person name="Kou Y."/>
        </authorList>
    </citation>
    <scope>NUCLEOTIDE SEQUENCE [LARGE SCALE GENOMIC DNA]</scope>
    <source>
        <strain evidence="1 2">C305</strain>
    </source>
</reference>
<organism evidence="1 2">
    <name type="scientific">Brumimicrobium oceani</name>
    <dbReference type="NCBI Taxonomy" id="2100725"/>
    <lineage>
        <taxon>Bacteria</taxon>
        <taxon>Pseudomonadati</taxon>
        <taxon>Bacteroidota</taxon>
        <taxon>Flavobacteriia</taxon>
        <taxon>Flavobacteriales</taxon>
        <taxon>Crocinitomicaceae</taxon>
        <taxon>Brumimicrobium</taxon>
    </lineage>
</organism>
<dbReference type="Proteomes" id="UP000245370">
    <property type="component" value="Unassembled WGS sequence"/>
</dbReference>
<evidence type="ECO:0000313" key="1">
    <source>
        <dbReference type="EMBL" id="PWH87185.1"/>
    </source>
</evidence>
<keyword evidence="2" id="KW-1185">Reference proteome</keyword>
<dbReference type="EMBL" id="QFRJ01000001">
    <property type="protein sequence ID" value="PWH87185.1"/>
    <property type="molecule type" value="Genomic_DNA"/>
</dbReference>
<protein>
    <submittedName>
        <fullName evidence="1">Uncharacterized protein</fullName>
    </submittedName>
</protein>